<dbReference type="PATRIC" id="fig|1473.5.peg.1520"/>
<reference evidence="2" key="1">
    <citation type="submission" date="2015-07" db="EMBL/GenBank/DDBJ databases">
        <title>Fjat-10053 dsm26.</title>
        <authorList>
            <person name="Liu B."/>
            <person name="Wang J."/>
            <person name="Zhu Y."/>
            <person name="Liu G."/>
            <person name="Chen Q."/>
            <person name="Chen Z."/>
            <person name="Lan J."/>
            <person name="Che J."/>
            <person name="Ge C."/>
            <person name="Shi H."/>
            <person name="Pan Z."/>
            <person name="Liu X."/>
        </authorList>
    </citation>
    <scope>NUCLEOTIDE SEQUENCE [LARGE SCALE GENOMIC DNA]</scope>
    <source>
        <strain evidence="2">DSM 26</strain>
    </source>
</reference>
<sequence length="132" mass="15785">MFRSIEQWVDYIDEGCDILCINFNILKKELRLKIKITEQEQSIEHQIVFKNIASLYFNGGEGITRFEQINFEEYNWQIFEFSYHPNGIGNLENDMLKEFNTNINFIFDINQLLIAVEAYHVSFDANEFILRE</sequence>
<dbReference type="Pfam" id="PF24711">
    <property type="entry name" value="YxiG"/>
    <property type="match status" value="1"/>
</dbReference>
<dbReference type="GeneID" id="66871313"/>
<evidence type="ECO:0000313" key="2">
    <source>
        <dbReference type="Proteomes" id="UP000036780"/>
    </source>
</evidence>
<keyword evidence="2" id="KW-1185">Reference proteome</keyword>
<dbReference type="RefSeq" id="WP_050352198.1">
    <property type="nucleotide sequence ID" value="NZ_BOSN01000002.1"/>
</dbReference>
<proteinExistence type="predicted"/>
<dbReference type="AlphaFoldDB" id="A0A0L0QM30"/>
<evidence type="ECO:0000313" key="1">
    <source>
        <dbReference type="EMBL" id="KNE19652.1"/>
    </source>
</evidence>
<dbReference type="OrthoDB" id="2891178at2"/>
<dbReference type="InterPro" id="IPR057808">
    <property type="entry name" value="YxiG"/>
</dbReference>
<name>A0A0L0QM30_VIRPA</name>
<comment type="caution">
    <text evidence="1">The sequence shown here is derived from an EMBL/GenBank/DDBJ whole genome shotgun (WGS) entry which is preliminary data.</text>
</comment>
<organism evidence="1 2">
    <name type="scientific">Virgibacillus pantothenticus</name>
    <dbReference type="NCBI Taxonomy" id="1473"/>
    <lineage>
        <taxon>Bacteria</taxon>
        <taxon>Bacillati</taxon>
        <taxon>Bacillota</taxon>
        <taxon>Bacilli</taxon>
        <taxon>Bacillales</taxon>
        <taxon>Bacillaceae</taxon>
        <taxon>Virgibacillus</taxon>
    </lineage>
</organism>
<dbReference type="Proteomes" id="UP000036780">
    <property type="component" value="Unassembled WGS sequence"/>
</dbReference>
<accession>A0A0L0QM30</accession>
<protein>
    <submittedName>
        <fullName evidence="1">Uncharacterized protein</fullName>
    </submittedName>
</protein>
<dbReference type="EMBL" id="LGTO01000007">
    <property type="protein sequence ID" value="KNE19652.1"/>
    <property type="molecule type" value="Genomic_DNA"/>
</dbReference>
<gene>
    <name evidence="1" type="ORF">AFK71_14430</name>
</gene>